<dbReference type="STRING" id="103827.A0A0N5CLW5"/>
<protein>
    <submittedName>
        <fullName evidence="5">GLTP domain-containing protein</fullName>
    </submittedName>
</protein>
<dbReference type="PANTHER" id="PTHR10219:SF25">
    <property type="entry name" value="PLECKSTRIN HOMOLOGY DOMAIN-CONTAINING FAMILY A MEMBER 8"/>
    <property type="match status" value="1"/>
</dbReference>
<keyword evidence="4" id="KW-1185">Reference proteome</keyword>
<dbReference type="PANTHER" id="PTHR10219">
    <property type="entry name" value="GLYCOLIPID TRANSFER PROTEIN-RELATED"/>
    <property type="match status" value="1"/>
</dbReference>
<reference evidence="5" key="1">
    <citation type="submission" date="2017-02" db="UniProtKB">
        <authorList>
            <consortium name="WormBaseParasite"/>
        </authorList>
    </citation>
    <scope>IDENTIFICATION</scope>
</reference>
<dbReference type="Gene3D" id="1.10.3520.10">
    <property type="entry name" value="Glycolipid transfer protein"/>
    <property type="match status" value="1"/>
</dbReference>
<dbReference type="AlphaFoldDB" id="A0A0N5CLW5"/>
<dbReference type="GO" id="GO:0005829">
    <property type="term" value="C:cytosol"/>
    <property type="evidence" value="ECO:0007669"/>
    <property type="project" value="TreeGrafter"/>
</dbReference>
<reference evidence="3 4" key="2">
    <citation type="submission" date="2018-11" db="EMBL/GenBank/DDBJ databases">
        <authorList>
            <consortium name="Pathogen Informatics"/>
        </authorList>
    </citation>
    <scope>NUCLEOTIDE SEQUENCE [LARGE SCALE GENOMIC DNA]</scope>
</reference>
<dbReference type="WBParaSite" id="TCLT_0000111801-mRNA-1">
    <property type="protein sequence ID" value="TCLT_0000111801-mRNA-1"/>
    <property type="gene ID" value="TCLT_0000111801"/>
</dbReference>
<organism evidence="5">
    <name type="scientific">Thelazia callipaeda</name>
    <name type="common">Oriental eyeworm</name>
    <name type="synonym">Parasitic nematode</name>
    <dbReference type="NCBI Taxonomy" id="103827"/>
    <lineage>
        <taxon>Eukaryota</taxon>
        <taxon>Metazoa</taxon>
        <taxon>Ecdysozoa</taxon>
        <taxon>Nematoda</taxon>
        <taxon>Chromadorea</taxon>
        <taxon>Rhabditida</taxon>
        <taxon>Spirurina</taxon>
        <taxon>Spiruromorpha</taxon>
        <taxon>Thelazioidea</taxon>
        <taxon>Thelaziidae</taxon>
        <taxon>Thelazia</taxon>
    </lineage>
</organism>
<proteinExistence type="predicted"/>
<dbReference type="SUPFAM" id="SSF110004">
    <property type="entry name" value="Glycolipid transfer protein, GLTP"/>
    <property type="match status" value="1"/>
</dbReference>
<dbReference type="OMA" id="EMHGAEW"/>
<dbReference type="GO" id="GO:0016020">
    <property type="term" value="C:membrane"/>
    <property type="evidence" value="ECO:0007669"/>
    <property type="project" value="TreeGrafter"/>
</dbReference>
<dbReference type="Pfam" id="PF08718">
    <property type="entry name" value="GLTP"/>
    <property type="match status" value="1"/>
</dbReference>
<accession>A0A0N5CLW5</accession>
<dbReference type="FunFam" id="1.10.3520.10:FF:000001">
    <property type="entry name" value="Pleckstrin domain-containing family A member 8"/>
    <property type="match status" value="1"/>
</dbReference>
<name>A0A0N5CLW5_THECL</name>
<dbReference type="Proteomes" id="UP000276776">
    <property type="component" value="Unassembled WGS sequence"/>
</dbReference>
<dbReference type="EMBL" id="UYYF01000120">
    <property type="protein sequence ID" value="VDM96380.1"/>
    <property type="molecule type" value="Genomic_DNA"/>
</dbReference>
<feature type="domain" description="Glycolipid transfer protein" evidence="2">
    <location>
        <begin position="27"/>
        <end position="175"/>
    </location>
</feature>
<evidence type="ECO:0000259" key="2">
    <source>
        <dbReference type="Pfam" id="PF08718"/>
    </source>
</evidence>
<evidence type="ECO:0000313" key="4">
    <source>
        <dbReference type="Proteomes" id="UP000276776"/>
    </source>
</evidence>
<dbReference type="GO" id="GO:1902387">
    <property type="term" value="F:ceramide 1-phosphate binding"/>
    <property type="evidence" value="ECO:0007669"/>
    <property type="project" value="TreeGrafter"/>
</dbReference>
<sequence length="223" mass="25618">MITPSSHISTYFSHSERMFPVIENGKIPTEQFLKACQGIADFVGFLGTTFIPVKNDISTNIIKVKTKYEIDKEKCKFVEDLVDDDLENNNGKMERATEGLLWLKRGLEFILEFLTEMVRVYRSSLDKSQTESLTGCICNAYNNTLKRHHGFISKQLFKVVILAAPSRSTILKMLAEGREDVNDICIDHITTHLDNFRANVEHIVQYYISKKLDTPNPLRINRQ</sequence>
<dbReference type="OrthoDB" id="205255at2759"/>
<gene>
    <name evidence="3" type="ORF">TCLT_LOCUS1119</name>
</gene>
<evidence type="ECO:0000256" key="1">
    <source>
        <dbReference type="ARBA" id="ARBA00022448"/>
    </source>
</evidence>
<evidence type="ECO:0000313" key="5">
    <source>
        <dbReference type="WBParaSite" id="TCLT_0000111801-mRNA-1"/>
    </source>
</evidence>
<evidence type="ECO:0000313" key="3">
    <source>
        <dbReference type="EMBL" id="VDM96380.1"/>
    </source>
</evidence>
<dbReference type="InterPro" id="IPR036497">
    <property type="entry name" value="GLTP_sf"/>
</dbReference>
<dbReference type="GO" id="GO:1902388">
    <property type="term" value="F:ceramide 1-phosphate transfer activity"/>
    <property type="evidence" value="ECO:0007669"/>
    <property type="project" value="TreeGrafter"/>
</dbReference>
<dbReference type="InterPro" id="IPR014830">
    <property type="entry name" value="Glycolipid_transfer_prot_dom"/>
</dbReference>
<keyword evidence="1" id="KW-0813">Transport</keyword>